<name>A0ABS4T8M1_9PSEU</name>
<sequence length="210" mass="23910">MPRKPLRIPQPTPRDRQRPHNHNRHRQGPQRWLPSRTHKQPRRRRPQPNPRQLRNNPHNPSPHNPSPQNLPHQTLHRTHPLSFIGQTVMPASALNAPEELPYSRVRRSSTWMLSQLTDRRVGRAESGRVPAGSAVTSRFRIARVHSLCVIGCVCTSCPPHPDHNPAAMPVVPAAESEPPSTPFILIDQFPHQRVGHRLLVNSVVQRQQQG</sequence>
<protein>
    <submittedName>
        <fullName evidence="2">Uncharacterized protein</fullName>
    </submittedName>
</protein>
<accession>A0ABS4T8M1</accession>
<feature type="compositionally biased region" description="Basic residues" evidence="1">
    <location>
        <begin position="19"/>
        <end position="28"/>
    </location>
</feature>
<reference evidence="2 3" key="1">
    <citation type="submission" date="2021-03" db="EMBL/GenBank/DDBJ databases">
        <title>Sequencing the genomes of 1000 actinobacteria strains.</title>
        <authorList>
            <person name="Klenk H.-P."/>
        </authorList>
    </citation>
    <scope>NUCLEOTIDE SEQUENCE [LARGE SCALE GENOMIC DNA]</scope>
    <source>
        <strain evidence="2 3">DSM 46670</strain>
    </source>
</reference>
<comment type="caution">
    <text evidence="2">The sequence shown here is derived from an EMBL/GenBank/DDBJ whole genome shotgun (WGS) entry which is preliminary data.</text>
</comment>
<gene>
    <name evidence="2" type="ORF">JOF56_001152</name>
</gene>
<dbReference type="Proteomes" id="UP001519332">
    <property type="component" value="Unassembled WGS sequence"/>
</dbReference>
<evidence type="ECO:0000313" key="2">
    <source>
        <dbReference type="EMBL" id="MBP2320767.1"/>
    </source>
</evidence>
<proteinExistence type="predicted"/>
<evidence type="ECO:0000256" key="1">
    <source>
        <dbReference type="SAM" id="MobiDB-lite"/>
    </source>
</evidence>
<organism evidence="2 3">
    <name type="scientific">Kibdelosporangium banguiense</name>
    <dbReference type="NCBI Taxonomy" id="1365924"/>
    <lineage>
        <taxon>Bacteria</taxon>
        <taxon>Bacillati</taxon>
        <taxon>Actinomycetota</taxon>
        <taxon>Actinomycetes</taxon>
        <taxon>Pseudonocardiales</taxon>
        <taxon>Pseudonocardiaceae</taxon>
        <taxon>Kibdelosporangium</taxon>
    </lineage>
</organism>
<feature type="compositionally biased region" description="Basic residues" evidence="1">
    <location>
        <begin position="36"/>
        <end position="46"/>
    </location>
</feature>
<feature type="region of interest" description="Disordered" evidence="1">
    <location>
        <begin position="1"/>
        <end position="74"/>
    </location>
</feature>
<keyword evidence="3" id="KW-1185">Reference proteome</keyword>
<dbReference type="EMBL" id="JAGINW010000001">
    <property type="protein sequence ID" value="MBP2320767.1"/>
    <property type="molecule type" value="Genomic_DNA"/>
</dbReference>
<evidence type="ECO:0000313" key="3">
    <source>
        <dbReference type="Proteomes" id="UP001519332"/>
    </source>
</evidence>